<dbReference type="RefSeq" id="XP_040929748.1">
    <property type="nucleotide sequence ID" value="XM_041073814.2"/>
</dbReference>
<dbReference type="PANTHER" id="PTHR31622:SF1">
    <property type="entry name" value="TRANSMEMBRANE PROTEIN 218"/>
    <property type="match status" value="1"/>
</dbReference>
<dbReference type="GeneID" id="114869782"/>
<dbReference type="Pfam" id="PF25810">
    <property type="entry name" value="TMEM218_N"/>
    <property type="match status" value="1"/>
</dbReference>
<evidence type="ECO:0000256" key="10">
    <source>
        <dbReference type="SAM" id="Phobius"/>
    </source>
</evidence>
<dbReference type="GO" id="GO:0016020">
    <property type="term" value="C:membrane"/>
    <property type="evidence" value="ECO:0007669"/>
    <property type="project" value="UniProtKB-SubCell"/>
</dbReference>
<dbReference type="OrthoDB" id="5978182at2759"/>
<dbReference type="AlphaFoldDB" id="A0A8M1HMN3"/>
<evidence type="ECO:0000256" key="8">
    <source>
        <dbReference type="ARBA" id="ARBA00023136"/>
    </source>
</evidence>
<comment type="similarity">
    <text evidence="4">Belongs to the TMEM218 family.</text>
</comment>
<evidence type="ECO:0000313" key="12">
    <source>
        <dbReference type="Proteomes" id="UP000515150"/>
    </source>
</evidence>
<dbReference type="InterPro" id="IPR057973">
    <property type="entry name" value="TMEM218_N"/>
</dbReference>
<feature type="domain" description="Transmembrane protein 218 N-terminal" evidence="11">
    <location>
        <begin position="58"/>
        <end position="81"/>
    </location>
</feature>
<keyword evidence="9" id="KW-0966">Cell projection</keyword>
<evidence type="ECO:0000256" key="5">
    <source>
        <dbReference type="ARBA" id="ARBA00015054"/>
    </source>
</evidence>
<comment type="function">
    <text evidence="1">May be involved in ciliary biogenesis or function.</text>
</comment>
<feature type="transmembrane region" description="Helical" evidence="10">
    <location>
        <begin position="58"/>
        <end position="79"/>
    </location>
</feature>
<keyword evidence="7 10" id="KW-1133">Transmembrane helix</keyword>
<keyword evidence="6 10" id="KW-0812">Transmembrane</keyword>
<evidence type="ECO:0000256" key="9">
    <source>
        <dbReference type="ARBA" id="ARBA00023273"/>
    </source>
</evidence>
<name>A0A8M1HMN3_BETSP</name>
<dbReference type="CTD" id="219854"/>
<feature type="transmembrane region" description="Helical" evidence="10">
    <location>
        <begin position="100"/>
        <end position="121"/>
    </location>
</feature>
<evidence type="ECO:0000313" key="13">
    <source>
        <dbReference type="RefSeq" id="XP_040929748.1"/>
    </source>
</evidence>
<dbReference type="InterPro" id="IPR026771">
    <property type="entry name" value="Tmem218"/>
</dbReference>
<comment type="subcellular location">
    <subcellularLocation>
        <location evidence="2">Cell projection</location>
        <location evidence="2">Cilium</location>
    </subcellularLocation>
    <subcellularLocation>
        <location evidence="3">Membrane</location>
        <topology evidence="3">Multi-pass membrane protein</topology>
    </subcellularLocation>
</comment>
<keyword evidence="8 10" id="KW-0472">Membrane</keyword>
<evidence type="ECO:0000256" key="3">
    <source>
        <dbReference type="ARBA" id="ARBA00004141"/>
    </source>
</evidence>
<dbReference type="GO" id="GO:0005929">
    <property type="term" value="C:cilium"/>
    <property type="evidence" value="ECO:0007669"/>
    <property type="project" value="UniProtKB-SubCell"/>
</dbReference>
<reference evidence="13" key="1">
    <citation type="submission" date="2025-08" db="UniProtKB">
        <authorList>
            <consortium name="RefSeq"/>
        </authorList>
    </citation>
    <scope>IDENTIFICATION</scope>
</reference>
<keyword evidence="12" id="KW-1185">Reference proteome</keyword>
<organism evidence="12 13">
    <name type="scientific">Betta splendens</name>
    <name type="common">Siamese fighting fish</name>
    <dbReference type="NCBI Taxonomy" id="158456"/>
    <lineage>
        <taxon>Eukaryota</taxon>
        <taxon>Metazoa</taxon>
        <taxon>Chordata</taxon>
        <taxon>Craniata</taxon>
        <taxon>Vertebrata</taxon>
        <taxon>Euteleostomi</taxon>
        <taxon>Actinopterygii</taxon>
        <taxon>Neopterygii</taxon>
        <taxon>Teleostei</taxon>
        <taxon>Neoteleostei</taxon>
        <taxon>Acanthomorphata</taxon>
        <taxon>Anabantaria</taxon>
        <taxon>Anabantiformes</taxon>
        <taxon>Anabantoidei</taxon>
        <taxon>Osphronemidae</taxon>
        <taxon>Betta</taxon>
    </lineage>
</organism>
<dbReference type="Proteomes" id="UP000515150">
    <property type="component" value="Chromosome 14"/>
</dbReference>
<evidence type="ECO:0000256" key="4">
    <source>
        <dbReference type="ARBA" id="ARBA00010775"/>
    </source>
</evidence>
<evidence type="ECO:0000259" key="11">
    <source>
        <dbReference type="Pfam" id="PF25810"/>
    </source>
</evidence>
<dbReference type="PANTHER" id="PTHR31622">
    <property type="entry name" value="TRANSMEMBRANE PROTEIN 218"/>
    <property type="match status" value="1"/>
</dbReference>
<protein>
    <recommendedName>
        <fullName evidence="5">Transmembrane protein 218</fullName>
    </recommendedName>
</protein>
<evidence type="ECO:0000256" key="6">
    <source>
        <dbReference type="ARBA" id="ARBA00022692"/>
    </source>
</evidence>
<accession>A0A8M1HMN3</accession>
<evidence type="ECO:0000256" key="7">
    <source>
        <dbReference type="ARBA" id="ARBA00022989"/>
    </source>
</evidence>
<sequence length="137" mass="15405">MEQQRSEGGTTLPAIYHHHLIDVHKNGFTVRTPDRFSSDIGGLHVRVFNAQNVALVNVQLGVIPIFLVALTITLVLVFFPRSQETVPPFKQIEIVDTLFIGRYVLLAVVSAVFLVAFFMLLPLHFLEPVYAKALRTH</sequence>
<evidence type="ECO:0000256" key="2">
    <source>
        <dbReference type="ARBA" id="ARBA00004138"/>
    </source>
</evidence>
<gene>
    <name evidence="13" type="primary">tmem218</name>
</gene>
<proteinExistence type="inferred from homology"/>
<evidence type="ECO:0000256" key="1">
    <source>
        <dbReference type="ARBA" id="ARBA00003173"/>
    </source>
</evidence>